<name>A0A437MIL3_9PROT</name>
<dbReference type="SUPFAM" id="SSF52172">
    <property type="entry name" value="CheY-like"/>
    <property type="match status" value="1"/>
</dbReference>
<dbReference type="CDD" id="cd16922">
    <property type="entry name" value="HATPase_EvgS-ArcB-TorS-like"/>
    <property type="match status" value="1"/>
</dbReference>
<dbReference type="Pfam" id="PF00072">
    <property type="entry name" value="Response_reg"/>
    <property type="match status" value="1"/>
</dbReference>
<proteinExistence type="predicted"/>
<keyword evidence="6" id="KW-0418">Kinase</keyword>
<dbReference type="Gene3D" id="1.10.287.130">
    <property type="match status" value="1"/>
</dbReference>
<evidence type="ECO:0000256" key="4">
    <source>
        <dbReference type="ARBA" id="ARBA00022679"/>
    </source>
</evidence>
<dbReference type="PROSITE" id="PS50109">
    <property type="entry name" value="HIS_KIN"/>
    <property type="match status" value="1"/>
</dbReference>
<dbReference type="CDD" id="cd00082">
    <property type="entry name" value="HisKA"/>
    <property type="match status" value="1"/>
</dbReference>
<dbReference type="CDD" id="cd12914">
    <property type="entry name" value="PDC1_DGC_like"/>
    <property type="match status" value="1"/>
</dbReference>
<keyword evidence="7" id="KW-0067">ATP-binding</keyword>
<dbReference type="GO" id="GO:0005524">
    <property type="term" value="F:ATP binding"/>
    <property type="evidence" value="ECO:0007669"/>
    <property type="project" value="UniProtKB-KW"/>
</dbReference>
<reference evidence="16 17" key="1">
    <citation type="submission" date="2019-01" db="EMBL/GenBank/DDBJ databases">
        <authorList>
            <person name="Chen W.-M."/>
        </authorList>
    </citation>
    <scope>NUCLEOTIDE SEQUENCE [LARGE SCALE GENOMIC DNA]</scope>
    <source>
        <strain evidence="16 17">CCP-6</strain>
    </source>
</reference>
<organism evidence="16 17">
    <name type="scientific">Rhodovarius crocodyli</name>
    <dbReference type="NCBI Taxonomy" id="1979269"/>
    <lineage>
        <taxon>Bacteria</taxon>
        <taxon>Pseudomonadati</taxon>
        <taxon>Pseudomonadota</taxon>
        <taxon>Alphaproteobacteria</taxon>
        <taxon>Acetobacterales</taxon>
        <taxon>Roseomonadaceae</taxon>
        <taxon>Rhodovarius</taxon>
    </lineage>
</organism>
<dbReference type="InterPro" id="IPR005467">
    <property type="entry name" value="His_kinase_dom"/>
</dbReference>
<keyword evidence="13" id="KW-0472">Membrane</keyword>
<keyword evidence="13" id="KW-0812">Transmembrane</keyword>
<dbReference type="SUPFAM" id="SSF55874">
    <property type="entry name" value="ATPase domain of HSP90 chaperone/DNA topoisomerase II/histidine kinase"/>
    <property type="match status" value="1"/>
</dbReference>
<dbReference type="GO" id="GO:0000155">
    <property type="term" value="F:phosphorelay sensor kinase activity"/>
    <property type="evidence" value="ECO:0007669"/>
    <property type="project" value="InterPro"/>
</dbReference>
<dbReference type="InterPro" id="IPR003594">
    <property type="entry name" value="HATPase_dom"/>
</dbReference>
<dbReference type="EC" id="2.7.13.3" evidence="2"/>
<evidence type="ECO:0000313" key="17">
    <source>
        <dbReference type="Proteomes" id="UP000282957"/>
    </source>
</evidence>
<gene>
    <name evidence="16" type="ORF">EOD42_06505</name>
</gene>
<dbReference type="InterPro" id="IPR004358">
    <property type="entry name" value="Sig_transdc_His_kin-like_C"/>
</dbReference>
<keyword evidence="4" id="KW-0808">Transferase</keyword>
<evidence type="ECO:0000256" key="13">
    <source>
        <dbReference type="SAM" id="Phobius"/>
    </source>
</evidence>
<comment type="catalytic activity">
    <reaction evidence="1">
        <text>ATP + protein L-histidine = ADP + protein N-phospho-L-histidine.</text>
        <dbReference type="EC" id="2.7.13.3"/>
    </reaction>
</comment>
<evidence type="ECO:0000313" key="16">
    <source>
        <dbReference type="EMBL" id="RVT97475.1"/>
    </source>
</evidence>
<dbReference type="PANTHER" id="PTHR45339:SF1">
    <property type="entry name" value="HYBRID SIGNAL TRANSDUCTION HISTIDINE KINASE J"/>
    <property type="match status" value="1"/>
</dbReference>
<feature type="transmembrane region" description="Helical" evidence="13">
    <location>
        <begin position="299"/>
        <end position="322"/>
    </location>
</feature>
<dbReference type="AlphaFoldDB" id="A0A437MIL3"/>
<dbReference type="RefSeq" id="WP_127786703.1">
    <property type="nucleotide sequence ID" value="NZ_SACL01000002.1"/>
</dbReference>
<dbReference type="CDD" id="cd17546">
    <property type="entry name" value="REC_hyHK_CKI1_RcsC-like"/>
    <property type="match status" value="1"/>
</dbReference>
<keyword evidence="13" id="KW-1133">Transmembrane helix</keyword>
<dbReference type="SUPFAM" id="SSF47384">
    <property type="entry name" value="Homodimeric domain of signal transducing histidine kinase"/>
    <property type="match status" value="1"/>
</dbReference>
<comment type="caution">
    <text evidence="16">The sequence shown here is derived from an EMBL/GenBank/DDBJ whole genome shotgun (WGS) entry which is preliminary data.</text>
</comment>
<evidence type="ECO:0000256" key="12">
    <source>
        <dbReference type="SAM" id="MobiDB-lite"/>
    </source>
</evidence>
<dbReference type="Gene3D" id="3.40.50.2300">
    <property type="match status" value="1"/>
</dbReference>
<evidence type="ECO:0000259" key="15">
    <source>
        <dbReference type="PROSITE" id="PS50110"/>
    </source>
</evidence>
<feature type="modified residue" description="4-aspartylphosphate" evidence="11">
    <location>
        <position position="759"/>
    </location>
</feature>
<dbReference type="OrthoDB" id="9801651at2"/>
<evidence type="ECO:0000256" key="1">
    <source>
        <dbReference type="ARBA" id="ARBA00000085"/>
    </source>
</evidence>
<evidence type="ECO:0000259" key="14">
    <source>
        <dbReference type="PROSITE" id="PS50109"/>
    </source>
</evidence>
<feature type="region of interest" description="Disordered" evidence="12">
    <location>
        <begin position="688"/>
        <end position="707"/>
    </location>
</feature>
<dbReference type="InterPro" id="IPR003661">
    <property type="entry name" value="HisK_dim/P_dom"/>
</dbReference>
<keyword evidence="8" id="KW-0902">Two-component regulatory system</keyword>
<dbReference type="Pfam" id="PF02518">
    <property type="entry name" value="HATPase_c"/>
    <property type="match status" value="1"/>
</dbReference>
<dbReference type="FunFam" id="3.30.565.10:FF:000010">
    <property type="entry name" value="Sensor histidine kinase RcsC"/>
    <property type="match status" value="1"/>
</dbReference>
<evidence type="ECO:0000256" key="8">
    <source>
        <dbReference type="ARBA" id="ARBA00023012"/>
    </source>
</evidence>
<feature type="transmembrane region" description="Helical" evidence="13">
    <location>
        <begin position="28"/>
        <end position="49"/>
    </location>
</feature>
<evidence type="ECO:0000256" key="7">
    <source>
        <dbReference type="ARBA" id="ARBA00022840"/>
    </source>
</evidence>
<dbReference type="SMART" id="SM00448">
    <property type="entry name" value="REC"/>
    <property type="match status" value="1"/>
</dbReference>
<dbReference type="Gene3D" id="3.30.565.10">
    <property type="entry name" value="Histidine kinase-like ATPase, C-terminal domain"/>
    <property type="match status" value="1"/>
</dbReference>
<keyword evidence="5" id="KW-0547">Nucleotide-binding</keyword>
<dbReference type="InterPro" id="IPR001789">
    <property type="entry name" value="Sig_transdc_resp-reg_receiver"/>
</dbReference>
<dbReference type="Gene3D" id="3.30.450.20">
    <property type="entry name" value="PAS domain"/>
    <property type="match status" value="1"/>
</dbReference>
<dbReference type="PANTHER" id="PTHR45339">
    <property type="entry name" value="HYBRID SIGNAL TRANSDUCTION HISTIDINE KINASE J"/>
    <property type="match status" value="1"/>
</dbReference>
<dbReference type="SMART" id="SM00387">
    <property type="entry name" value="HATPase_c"/>
    <property type="match status" value="1"/>
</dbReference>
<dbReference type="InterPro" id="IPR036097">
    <property type="entry name" value="HisK_dim/P_sf"/>
</dbReference>
<dbReference type="Proteomes" id="UP000282957">
    <property type="component" value="Unassembled WGS sequence"/>
</dbReference>
<evidence type="ECO:0000256" key="11">
    <source>
        <dbReference type="PROSITE-ProRule" id="PRU00169"/>
    </source>
</evidence>
<evidence type="ECO:0000256" key="5">
    <source>
        <dbReference type="ARBA" id="ARBA00022741"/>
    </source>
</evidence>
<evidence type="ECO:0000256" key="3">
    <source>
        <dbReference type="ARBA" id="ARBA00022553"/>
    </source>
</evidence>
<sequence>MVFSNNVRIRIRRAFGLDVPAVSPLRPWRLFALAATIVIAALIGLYTIVMQRAQHDALLAAAQTTRNLATSLAEQVDRSLQTVQILLPDAETAIRGGAFARTLQDLPQLRGVFATDAAGRVRTSTEPSIVGFQLDDREWFRTLRLTPQPMRLGAPEAGRYLAVGARSVQEVGLWTIPLALARRNGAGEFEGATVALLNPDHLSGIAQRVAESFGVSVRISAASGALLARSDGRLEGIGMLHPGSWPFRDFLPRLAQGSYEGPDQEGQPVLAAFATTALGLMVVEVNRPREAALAPTEQLGALLAISMLGTGVLVMGALWLLLRQSRLLQAQGRALRQSEASALAGVRAKEEFLASMSHEIRTPMNGVIGMTSLLLDTQLSVQQRHQAETIQHSAEHLLVLLNDILDLSKLEAGELTAERLPFDPEAELATILDLFAPRAADQGLELLAALSPELPPRVLGDPGRFRQLLFNLVGNSLKFTEAGSIEIAITARPEGVNMRLICTVTDTGIGLEKEQIPFLFERFTQADASIRRRYGGTGLGLAICARLAEQMGGEITARQRDPSLPRGGGSVFEFSVLTGRLVGRRPDPPAELAGTVALVVEGQPRVTELLAAELRHLGLEILLAAPAMAAQAVARSGARLAFVPTGEAPPDQAGCTVITVAAVTEVPEHGFAVVKPVLPSRLRAAVQAALSPPRQETADSPAQPPRPAPRILLVEDNPTNQLVIRSILGTVGCEVDVADDGVAALEAAGHTAYGIILMDVQMPRMDGLEATRMIRAGDGPSARARIIGLTAAAGPEYEKQCLDAGMDEYLTKPIRRQELLARLPL</sequence>
<dbReference type="InterPro" id="IPR036890">
    <property type="entry name" value="HATPase_C_sf"/>
</dbReference>
<dbReference type="SMART" id="SM00388">
    <property type="entry name" value="HisKA"/>
    <property type="match status" value="1"/>
</dbReference>
<dbReference type="FunFam" id="1.10.287.130:FF:000002">
    <property type="entry name" value="Two-component osmosensing histidine kinase"/>
    <property type="match status" value="1"/>
</dbReference>
<accession>A0A437MIL3</accession>
<evidence type="ECO:0000256" key="9">
    <source>
        <dbReference type="ARBA" id="ARBA00064003"/>
    </source>
</evidence>
<dbReference type="Pfam" id="PF00512">
    <property type="entry name" value="HisKA"/>
    <property type="match status" value="1"/>
</dbReference>
<feature type="domain" description="Histidine kinase" evidence="14">
    <location>
        <begin position="355"/>
        <end position="580"/>
    </location>
</feature>
<dbReference type="PRINTS" id="PR00344">
    <property type="entry name" value="BCTRLSENSOR"/>
</dbReference>
<keyword evidence="3 11" id="KW-0597">Phosphoprotein</keyword>
<evidence type="ECO:0000256" key="10">
    <source>
        <dbReference type="ARBA" id="ARBA00068150"/>
    </source>
</evidence>
<dbReference type="InterPro" id="IPR011006">
    <property type="entry name" value="CheY-like_superfamily"/>
</dbReference>
<dbReference type="PROSITE" id="PS50110">
    <property type="entry name" value="RESPONSE_REGULATORY"/>
    <property type="match status" value="1"/>
</dbReference>
<evidence type="ECO:0000256" key="6">
    <source>
        <dbReference type="ARBA" id="ARBA00022777"/>
    </source>
</evidence>
<protein>
    <recommendedName>
        <fullName evidence="10">Sensory/regulatory protein RpfC</fullName>
        <ecNumber evidence="2">2.7.13.3</ecNumber>
    </recommendedName>
</protein>
<comment type="subunit">
    <text evidence="9">At low DSF concentrations, interacts with RpfF.</text>
</comment>
<dbReference type="EMBL" id="SACL01000002">
    <property type="protein sequence ID" value="RVT97475.1"/>
    <property type="molecule type" value="Genomic_DNA"/>
</dbReference>
<feature type="domain" description="Response regulatory" evidence="15">
    <location>
        <begin position="710"/>
        <end position="825"/>
    </location>
</feature>
<keyword evidence="17" id="KW-1185">Reference proteome</keyword>
<evidence type="ECO:0000256" key="2">
    <source>
        <dbReference type="ARBA" id="ARBA00012438"/>
    </source>
</evidence>